<dbReference type="InterPro" id="IPR000165">
    <property type="entry name" value="Glucoamylase"/>
</dbReference>
<dbReference type="Pfam" id="PF00723">
    <property type="entry name" value="Glyco_hydro_15"/>
    <property type="match status" value="1"/>
</dbReference>
<proteinExistence type="inferred from homology"/>
<evidence type="ECO:0000256" key="7">
    <source>
        <dbReference type="ARBA" id="ARBA00023326"/>
    </source>
</evidence>
<dbReference type="SUPFAM" id="SSF48208">
    <property type="entry name" value="Six-hairpin glycosidases"/>
    <property type="match status" value="1"/>
</dbReference>
<dbReference type="PANTHER" id="PTHR31616:SF9">
    <property type="entry name" value="GLUCOAMYLASE, INTRACELLULAR SPORULATION-SPECIFIC"/>
    <property type="match status" value="1"/>
</dbReference>
<dbReference type="EC" id="3.2.1.3" evidence="3"/>
<dbReference type="GO" id="GO:0004339">
    <property type="term" value="F:glucan 1,4-alpha-glucosidase activity"/>
    <property type="evidence" value="ECO:0007669"/>
    <property type="project" value="UniProtKB-EC"/>
</dbReference>
<evidence type="ECO:0000313" key="9">
    <source>
        <dbReference type="EMBL" id="AZG78870.1"/>
    </source>
</evidence>
<dbReference type="InterPro" id="IPR011613">
    <property type="entry name" value="GH15-like"/>
</dbReference>
<keyword evidence="5" id="KW-0119">Carbohydrate metabolism</keyword>
<gene>
    <name evidence="9" type="ORF">EHO51_18780</name>
</gene>
<geneLocation type="plasmid" evidence="10">
    <name>pgw6_1</name>
</geneLocation>
<dbReference type="GO" id="GO:0000272">
    <property type="term" value="P:polysaccharide catabolic process"/>
    <property type="evidence" value="ECO:0007669"/>
    <property type="project" value="UniProtKB-KW"/>
</dbReference>
<name>A0A3G8MCE7_9HYPH</name>
<dbReference type="KEGG" id="mros:EHO51_18780"/>
<dbReference type="InterPro" id="IPR012341">
    <property type="entry name" value="6hp_glycosidase-like_sf"/>
</dbReference>
<comment type="similarity">
    <text evidence="2">Belongs to the glycosyl hydrolase 15 family.</text>
</comment>
<keyword evidence="9" id="KW-0614">Plasmid</keyword>
<reference evidence="9 10" key="1">
    <citation type="submission" date="2018-11" db="EMBL/GenBank/DDBJ databases">
        <title>Genome squencing of methanotrophic bacteria isolated from alkaline groundwater in Korea.</title>
        <authorList>
            <person name="Nguyen L.N."/>
        </authorList>
    </citation>
    <scope>NUCLEOTIDE SEQUENCE [LARGE SCALE GENOMIC DNA]</scope>
    <source>
        <strain evidence="9 10">GW6</strain>
        <plasmid evidence="10">pgw6_1</plasmid>
    </source>
</reference>
<protein>
    <recommendedName>
        <fullName evidence="3">glucan 1,4-alpha-glucosidase</fullName>
        <ecNumber evidence="3">3.2.1.3</ecNumber>
    </recommendedName>
</protein>
<sequence>MRPRLYESPVSIFGKKFLVIIITRASCNMQRLPMGSAWMEAAGDVTRAQAYRAAAQEIRQRLDAHFDPDEGVYVCRFANAADRPSAAPARRLDMAVPLGVIHAARAEGPHSVLDPKALATLARLEEFFEKKYPINQERASDCAPAMGRYAHDSYCSGGAYYFSTFGAAQFYFRFAEAIGRGAMIPVSAGNRTLLADMLGEPRAALAAASVEPPFRERLFKAFLARGDMFMAMVRAHTPASGELSEQFDQTTGAQTSAKNLAWSYAAFVAAFASRRAARRLMAC</sequence>
<keyword evidence="4" id="KW-0378">Hydrolase</keyword>
<dbReference type="Proteomes" id="UP000273982">
    <property type="component" value="Plasmid pGW6_1"/>
</dbReference>
<keyword evidence="6" id="KW-0326">Glycosidase</keyword>
<dbReference type="Gene3D" id="1.50.10.10">
    <property type="match status" value="1"/>
</dbReference>
<organism evidence="9 10">
    <name type="scientific">Methylocystis rosea</name>
    <dbReference type="NCBI Taxonomy" id="173366"/>
    <lineage>
        <taxon>Bacteria</taxon>
        <taxon>Pseudomonadati</taxon>
        <taxon>Pseudomonadota</taxon>
        <taxon>Alphaproteobacteria</taxon>
        <taxon>Hyphomicrobiales</taxon>
        <taxon>Methylocystaceae</taxon>
        <taxon>Methylocystis</taxon>
    </lineage>
</organism>
<dbReference type="EMBL" id="CP034087">
    <property type="protein sequence ID" value="AZG78870.1"/>
    <property type="molecule type" value="Genomic_DNA"/>
</dbReference>
<dbReference type="InterPro" id="IPR008928">
    <property type="entry name" value="6-hairpin_glycosidase_sf"/>
</dbReference>
<dbReference type="PANTHER" id="PTHR31616">
    <property type="entry name" value="TREHALASE"/>
    <property type="match status" value="1"/>
</dbReference>
<feature type="domain" description="GH15-like" evidence="8">
    <location>
        <begin position="35"/>
        <end position="271"/>
    </location>
</feature>
<evidence type="ECO:0000256" key="5">
    <source>
        <dbReference type="ARBA" id="ARBA00023277"/>
    </source>
</evidence>
<comment type="catalytic activity">
    <reaction evidence="1">
        <text>Hydrolysis of terminal (1-&gt;4)-linked alpha-D-glucose residues successively from non-reducing ends of the chains with release of beta-D-glucose.</text>
        <dbReference type="EC" id="3.2.1.3"/>
    </reaction>
</comment>
<evidence type="ECO:0000256" key="1">
    <source>
        <dbReference type="ARBA" id="ARBA00001863"/>
    </source>
</evidence>
<accession>A0A3G8MCE7</accession>
<evidence type="ECO:0000256" key="2">
    <source>
        <dbReference type="ARBA" id="ARBA00006188"/>
    </source>
</evidence>
<evidence type="ECO:0000256" key="6">
    <source>
        <dbReference type="ARBA" id="ARBA00023295"/>
    </source>
</evidence>
<evidence type="ECO:0000256" key="3">
    <source>
        <dbReference type="ARBA" id="ARBA00012593"/>
    </source>
</evidence>
<evidence type="ECO:0000256" key="4">
    <source>
        <dbReference type="ARBA" id="ARBA00022801"/>
    </source>
</evidence>
<evidence type="ECO:0000313" key="10">
    <source>
        <dbReference type="Proteomes" id="UP000273982"/>
    </source>
</evidence>
<dbReference type="AlphaFoldDB" id="A0A3G8MCE7"/>
<evidence type="ECO:0000259" key="8">
    <source>
        <dbReference type="Pfam" id="PF00723"/>
    </source>
</evidence>
<dbReference type="PRINTS" id="PR00736">
    <property type="entry name" value="GLHYDRLASE15"/>
</dbReference>
<keyword evidence="7" id="KW-0624">Polysaccharide degradation</keyword>